<keyword evidence="7" id="KW-1185">Reference proteome</keyword>
<dbReference type="GO" id="GO:0032040">
    <property type="term" value="C:small-subunit processome"/>
    <property type="evidence" value="ECO:0007669"/>
    <property type="project" value="TreeGrafter"/>
</dbReference>
<dbReference type="CDD" id="cd05693">
    <property type="entry name" value="S1_Rrp5_repeat_hs1_sc1"/>
    <property type="match status" value="1"/>
</dbReference>
<gene>
    <name evidence="6" type="ORF">MTR67_012882</name>
</gene>
<keyword evidence="3" id="KW-0539">Nucleus</keyword>
<comment type="subcellular location">
    <subcellularLocation>
        <location evidence="1">Nucleus</location>
    </subcellularLocation>
</comment>
<feature type="domain" description="S1 motif" evidence="5">
    <location>
        <begin position="486"/>
        <end position="545"/>
    </location>
</feature>
<dbReference type="SUPFAM" id="SSF50249">
    <property type="entry name" value="Nucleic acid-binding proteins"/>
    <property type="match status" value="4"/>
</dbReference>
<dbReference type="PROSITE" id="PS50126">
    <property type="entry name" value="S1"/>
    <property type="match status" value="3"/>
</dbReference>
<organism evidence="6 7">
    <name type="scientific">Solanum verrucosum</name>
    <dbReference type="NCBI Taxonomy" id="315347"/>
    <lineage>
        <taxon>Eukaryota</taxon>
        <taxon>Viridiplantae</taxon>
        <taxon>Streptophyta</taxon>
        <taxon>Embryophyta</taxon>
        <taxon>Tracheophyta</taxon>
        <taxon>Spermatophyta</taxon>
        <taxon>Magnoliopsida</taxon>
        <taxon>eudicotyledons</taxon>
        <taxon>Gunneridae</taxon>
        <taxon>Pentapetalae</taxon>
        <taxon>asterids</taxon>
        <taxon>lamiids</taxon>
        <taxon>Solanales</taxon>
        <taxon>Solanaceae</taxon>
        <taxon>Solanoideae</taxon>
        <taxon>Solaneae</taxon>
        <taxon>Solanum</taxon>
    </lineage>
</organism>
<dbReference type="InterPro" id="IPR003029">
    <property type="entry name" value="S1_domain"/>
</dbReference>
<evidence type="ECO:0000256" key="4">
    <source>
        <dbReference type="SAM" id="MobiDB-lite"/>
    </source>
</evidence>
<protein>
    <recommendedName>
        <fullName evidence="5">S1 motif domain-containing protein</fullName>
    </recommendedName>
</protein>
<feature type="region of interest" description="Disordered" evidence="4">
    <location>
        <begin position="1"/>
        <end position="35"/>
    </location>
</feature>
<evidence type="ECO:0000256" key="3">
    <source>
        <dbReference type="ARBA" id="ARBA00023242"/>
    </source>
</evidence>
<accession>A0AAF0Q9I7</accession>
<dbReference type="InterPro" id="IPR045209">
    <property type="entry name" value="Rrp5"/>
</dbReference>
<dbReference type="AlphaFoldDB" id="A0AAF0Q9I7"/>
<dbReference type="GO" id="GO:0003723">
    <property type="term" value="F:RNA binding"/>
    <property type="evidence" value="ECO:0007669"/>
    <property type="project" value="TreeGrafter"/>
</dbReference>
<name>A0AAF0Q9I7_SOLVR</name>
<dbReference type="InterPro" id="IPR012340">
    <property type="entry name" value="NA-bd_OB-fold"/>
</dbReference>
<dbReference type="Pfam" id="PF23459">
    <property type="entry name" value="S1_RRP5"/>
    <property type="match status" value="1"/>
</dbReference>
<evidence type="ECO:0000256" key="2">
    <source>
        <dbReference type="ARBA" id="ARBA00022737"/>
    </source>
</evidence>
<dbReference type="PANTHER" id="PTHR23270">
    <property type="entry name" value="PROGRAMMED CELL DEATH PROTEIN 11 PRE-RRNA PROCESSING PROTEIN RRP5"/>
    <property type="match status" value="1"/>
</dbReference>
<dbReference type="Pfam" id="PF24685">
    <property type="entry name" value="OB_RRP5_4th"/>
    <property type="match status" value="1"/>
</dbReference>
<dbReference type="Proteomes" id="UP001234989">
    <property type="component" value="Chromosome 3"/>
</dbReference>
<evidence type="ECO:0000259" key="5">
    <source>
        <dbReference type="PROSITE" id="PS50126"/>
    </source>
</evidence>
<dbReference type="InterPro" id="IPR057302">
    <property type="entry name" value="Rrp5_S1"/>
</dbReference>
<feature type="domain" description="S1 motif" evidence="5">
    <location>
        <begin position="607"/>
        <end position="674"/>
    </location>
</feature>
<feature type="domain" description="S1 motif" evidence="5">
    <location>
        <begin position="103"/>
        <end position="188"/>
    </location>
</feature>
<evidence type="ECO:0000313" key="7">
    <source>
        <dbReference type="Proteomes" id="UP001234989"/>
    </source>
</evidence>
<feature type="compositionally biased region" description="Basic residues" evidence="4">
    <location>
        <begin position="1"/>
        <end position="11"/>
    </location>
</feature>
<keyword evidence="2" id="KW-0677">Repeat</keyword>
<dbReference type="GO" id="GO:0006364">
    <property type="term" value="P:rRNA processing"/>
    <property type="evidence" value="ECO:0007669"/>
    <property type="project" value="InterPro"/>
</dbReference>
<dbReference type="FunFam" id="2.40.50.140:FF:000179">
    <property type="entry name" value="rRNA biogenesis protein RRP5"/>
    <property type="match status" value="1"/>
</dbReference>
<dbReference type="Gene3D" id="2.40.50.140">
    <property type="entry name" value="Nucleic acid-binding proteins"/>
    <property type="match status" value="4"/>
</dbReference>
<feature type="region of interest" description="Disordered" evidence="4">
    <location>
        <begin position="714"/>
        <end position="738"/>
    </location>
</feature>
<dbReference type="SMART" id="SM00316">
    <property type="entry name" value="S1"/>
    <property type="match status" value="4"/>
</dbReference>
<proteinExistence type="predicted"/>
<dbReference type="EMBL" id="CP133614">
    <property type="protein sequence ID" value="WMV19497.1"/>
    <property type="molecule type" value="Genomic_DNA"/>
</dbReference>
<evidence type="ECO:0000256" key="1">
    <source>
        <dbReference type="ARBA" id="ARBA00004123"/>
    </source>
</evidence>
<reference evidence="6" key="1">
    <citation type="submission" date="2023-08" db="EMBL/GenBank/DDBJ databases">
        <title>A de novo genome assembly of Solanum verrucosum Schlechtendal, a Mexican diploid species geographically isolated from the other diploid A-genome species in potato relatives.</title>
        <authorList>
            <person name="Hosaka K."/>
        </authorList>
    </citation>
    <scope>NUCLEOTIDE SEQUENCE</scope>
    <source>
        <tissue evidence="6">Young leaves</tissue>
    </source>
</reference>
<dbReference type="InterPro" id="IPR057301">
    <property type="entry name" value="Rrp5_OB_4th"/>
</dbReference>
<dbReference type="PANTHER" id="PTHR23270:SF10">
    <property type="entry name" value="PROTEIN RRP5 HOMOLOG"/>
    <property type="match status" value="1"/>
</dbReference>
<sequence length="759" mass="84196">MAPKFQSKKIALKTSMPMQLEDEVPDFPRGGATSLSRKELDEVRAEVDAEFEAEERLLKKRKKQHKVQRSNTEDDLGSLFGGGINGKLPRFANRITLKNISPGMKLWGVVSEVNQKDIVVSLPGGLRGLVRASEALPPFVDDGAKLSEMDTNFLSSVYHTGQLVSCIVLHLDDDKKEVGKRKIWLSLRLSLLHKNLTLDVIQEGMILSAYVKSMEDHGYIIHFGLPSFSGFMSKESGKSRVASCTKLGSTERFDALESKHEHGVGFGSHYPCLDGSTLSMEVRGVSGTLDLKRSRTVTSSTVRRLSHLKIVGRYNFGENEIRLEYPCPASRPIMYILCCPERGTRENVEVKNRSGQLVQGVVKSIDRTHKVVYLSSDPDVVSKCVTKDLKGISIDLLVPGMMVNASVRSTLENGIMLSFLTYFTGTADMFNLQQTFPSSNWKVDYPQNKKVNARILFIDPSTRAVGLTLNPHLVHNKAPPALIKVGDIFDQSKVIRIDRGLGLLLEIPSSPVPTPAYVNVSDVADKEVKKLEKSFKEGKLVRVRVHGFRRLEGLATGVLKGQDVTHSSPIYLYVDTLVEELCQEVTILVLTSAFEGSVFTHSDVKPGMVVKAKVIAVDSFGAIVQFSSGVKALCPLRHMSEFEIVKPRKKFQVGAELVFRVLGCKSKRITITHKKTLKQGGRNPTRRPFEFPALELGGKCLKREMGSEPRFSVLEEHTQGGGEKFKGEEKGRQEGKDNAREKWVWLQLVEIYGGTTGNG</sequence>
<dbReference type="InterPro" id="IPR048059">
    <property type="entry name" value="Rrp5_S1_rpt_hs1_sc1"/>
</dbReference>
<dbReference type="Pfam" id="PF00575">
    <property type="entry name" value="S1"/>
    <property type="match status" value="1"/>
</dbReference>
<evidence type="ECO:0000313" key="6">
    <source>
        <dbReference type="EMBL" id="WMV19497.1"/>
    </source>
</evidence>